<dbReference type="RefSeq" id="WP_043874282.1">
    <property type="nucleotide sequence ID" value="NZ_CCVW01000002.1"/>
</dbReference>
<dbReference type="OrthoDB" id="337830at2"/>
<dbReference type="EMBL" id="CCSB01000002">
    <property type="protein sequence ID" value="CDZ77811.1"/>
    <property type="molecule type" value="Genomic_DNA"/>
</dbReference>
<feature type="binding site" evidence="9">
    <location>
        <begin position="35"/>
        <end position="36"/>
    </location>
    <ligand>
        <name>FAD</name>
        <dbReference type="ChEBI" id="CHEBI:57692"/>
    </ligand>
</feature>
<dbReference type="SUPFAM" id="SSF54373">
    <property type="entry name" value="FAD-linked reductases, C-terminal domain"/>
    <property type="match status" value="1"/>
</dbReference>
<name>A0A078KXX4_9GAMM</name>
<dbReference type="InterPro" id="IPR050281">
    <property type="entry name" value="Flavin_monoamine_oxidase"/>
</dbReference>
<dbReference type="Gene3D" id="3.90.660.10">
    <property type="match status" value="1"/>
</dbReference>
<dbReference type="Proteomes" id="UP000044071">
    <property type="component" value="Unassembled WGS sequence"/>
</dbReference>
<comment type="pathway">
    <text evidence="2">Plant hormone metabolism; auxin biosynthesis.</text>
</comment>
<keyword evidence="12" id="KW-1185">Reference proteome</keyword>
<dbReference type="InterPro" id="IPR002937">
    <property type="entry name" value="Amino_oxidase"/>
</dbReference>
<feature type="domain" description="Amine oxidase" evidence="10">
    <location>
        <begin position="15"/>
        <end position="455"/>
    </location>
</feature>
<accession>A0A078KXX4</accession>
<protein>
    <recommendedName>
        <fullName evidence="5">Tryptophan 2-monooxygenase</fullName>
        <ecNumber evidence="4">1.13.12.3</ecNumber>
    </recommendedName>
</protein>
<dbReference type="EC" id="1.13.12.3" evidence="4"/>
<evidence type="ECO:0000256" key="5">
    <source>
        <dbReference type="ARBA" id="ARBA00017871"/>
    </source>
</evidence>
<dbReference type="PANTHER" id="PTHR10742:SF410">
    <property type="entry name" value="LYSINE-SPECIFIC HISTONE DEMETHYLASE 2"/>
    <property type="match status" value="1"/>
</dbReference>
<evidence type="ECO:0000313" key="12">
    <source>
        <dbReference type="Proteomes" id="UP000044071"/>
    </source>
</evidence>
<dbReference type="PANTHER" id="PTHR10742">
    <property type="entry name" value="FLAVIN MONOAMINE OXIDASE"/>
    <property type="match status" value="1"/>
</dbReference>
<dbReference type="GO" id="GO:0009851">
    <property type="term" value="P:auxin biosynthetic process"/>
    <property type="evidence" value="ECO:0007669"/>
    <property type="project" value="UniProtKB-KW"/>
</dbReference>
<evidence type="ECO:0000313" key="11">
    <source>
        <dbReference type="EMBL" id="CDZ77811.1"/>
    </source>
</evidence>
<dbReference type="PRINTS" id="PR00757">
    <property type="entry name" value="AMINEOXDASEF"/>
</dbReference>
<organism evidence="11 12">
    <name type="scientific">Legionella massiliensis</name>
    <dbReference type="NCBI Taxonomy" id="1034943"/>
    <lineage>
        <taxon>Bacteria</taxon>
        <taxon>Pseudomonadati</taxon>
        <taxon>Pseudomonadota</taxon>
        <taxon>Gammaproteobacteria</taxon>
        <taxon>Legionellales</taxon>
        <taxon>Legionellaceae</taxon>
        <taxon>Legionella</taxon>
    </lineage>
</organism>
<keyword evidence="6" id="KW-0560">Oxidoreductase</keyword>
<evidence type="ECO:0000259" key="10">
    <source>
        <dbReference type="Pfam" id="PF01593"/>
    </source>
</evidence>
<dbReference type="STRING" id="1034943.BN59_02101"/>
<dbReference type="eggNOG" id="COG1231">
    <property type="taxonomic scope" value="Bacteria"/>
</dbReference>
<comment type="similarity">
    <text evidence="3">Belongs to the tryptophan 2-monooxygenase family.</text>
</comment>
<evidence type="ECO:0000256" key="1">
    <source>
        <dbReference type="ARBA" id="ARBA00001974"/>
    </source>
</evidence>
<dbReference type="GO" id="GO:0050361">
    <property type="term" value="F:tryptophan 2-monooxygenase activity"/>
    <property type="evidence" value="ECO:0007669"/>
    <property type="project" value="UniProtKB-EC"/>
</dbReference>
<gene>
    <name evidence="11" type="primary">pao</name>
    <name evidence="11" type="ORF">BN59_02101</name>
</gene>
<dbReference type="Pfam" id="PF01593">
    <property type="entry name" value="Amino_oxidase"/>
    <property type="match status" value="1"/>
</dbReference>
<feature type="binding site" evidence="9">
    <location>
        <position position="432"/>
    </location>
    <ligand>
        <name>FAD</name>
        <dbReference type="ChEBI" id="CHEBI:57692"/>
    </ligand>
</feature>
<dbReference type="AlphaFoldDB" id="A0A078KXX4"/>
<evidence type="ECO:0000256" key="4">
    <source>
        <dbReference type="ARBA" id="ARBA00012535"/>
    </source>
</evidence>
<proteinExistence type="inferred from homology"/>
<evidence type="ECO:0000256" key="7">
    <source>
        <dbReference type="ARBA" id="ARBA00023070"/>
    </source>
</evidence>
<dbReference type="SUPFAM" id="SSF51905">
    <property type="entry name" value="FAD/NAD(P)-binding domain"/>
    <property type="match status" value="1"/>
</dbReference>
<dbReference type="Gene3D" id="3.50.50.60">
    <property type="entry name" value="FAD/NAD(P)-binding domain"/>
    <property type="match status" value="1"/>
</dbReference>
<evidence type="ECO:0000256" key="6">
    <source>
        <dbReference type="ARBA" id="ARBA00023002"/>
    </source>
</evidence>
<evidence type="ECO:0000256" key="3">
    <source>
        <dbReference type="ARBA" id="ARBA00005833"/>
    </source>
</evidence>
<evidence type="ECO:0000256" key="2">
    <source>
        <dbReference type="ARBA" id="ARBA00004814"/>
    </source>
</evidence>
<comment type="catalytic activity">
    <reaction evidence="8">
        <text>L-tryptophan + O2 = indole-3-acetamide + CO2 + H2O</text>
        <dbReference type="Rhea" id="RHEA:16165"/>
        <dbReference type="ChEBI" id="CHEBI:15377"/>
        <dbReference type="ChEBI" id="CHEBI:15379"/>
        <dbReference type="ChEBI" id="CHEBI:16031"/>
        <dbReference type="ChEBI" id="CHEBI:16526"/>
        <dbReference type="ChEBI" id="CHEBI:57912"/>
        <dbReference type="EC" id="1.13.12.3"/>
    </reaction>
</comment>
<dbReference type="InterPro" id="IPR001613">
    <property type="entry name" value="Flavin_amine_oxidase"/>
</dbReference>
<evidence type="ECO:0000256" key="8">
    <source>
        <dbReference type="ARBA" id="ARBA00047321"/>
    </source>
</evidence>
<feature type="binding site" evidence="9">
    <location>
        <position position="235"/>
    </location>
    <ligand>
        <name>FAD</name>
        <dbReference type="ChEBI" id="CHEBI:57692"/>
    </ligand>
</feature>
<dbReference type="InterPro" id="IPR036188">
    <property type="entry name" value="FAD/NAD-bd_sf"/>
</dbReference>
<keyword evidence="7" id="KW-0073">Auxin biosynthesis</keyword>
<comment type="cofactor">
    <cofactor evidence="1">
        <name>FAD</name>
        <dbReference type="ChEBI" id="CHEBI:57692"/>
    </cofactor>
</comment>
<evidence type="ECO:0000256" key="9">
    <source>
        <dbReference type="PIRSR" id="PIRSR601613-1"/>
    </source>
</evidence>
<feature type="binding site" evidence="9">
    <location>
        <position position="16"/>
    </location>
    <ligand>
        <name>FAD</name>
        <dbReference type="ChEBI" id="CHEBI:57692"/>
    </ligand>
</feature>
<sequence>MKPEIFDVVILGGGISGIAAAHELTKNGFNVHLLEAQNSLGGRIKSVEIDNSGTLVELGASWREWGENNPVAKYLDNSSEITQIPDTGLNFLYYDSNENKIELDELSGIEKLVDCYAKKLASNPTIKTIQDLYNFIIENNSEINPNTLIGYLKLCNGGVNANDLDNLPLDSLLNSQGNLYLQRKLSVLPGRYLMSMGDDSSKNFVIGGYNKIIPLILEEIKHHSGRLTIDLNSVVDGVADNDKNPVTISYNCDGKPCVTSGLKVICTFPVGVMHKVVKDDNFFSPPYPEDKKQALLRIKPGLCNKIIIQFQKKFWPDEKFFLRLIENNKGGRQLSWYNYDMTGKNILVGMLYGKDALFGDLTDEEILQGALKDLQNLFPNKETVIEPVNYKISRWEQDPYSLGAWTGVSLDSLPNDRWLVAQPFNNLYFAGEHIAFYGPSVHGAFISGRQTAEDVSCALANDPKFSDKIERIKDNILRHHDFDSLLNTGYLPEDKTLMNQENVRDFLFRNFSGSELYKLGLFYNSLKDYLSIDTILNKSHQSLLTLTVLNELLASHTSLVSLESERLALLNNTSPLFVLLKRNLISVDWIRDADFSLLNEINLLDLDNQSLLFILLEQGMLPIELITDINTLDKISTLSNKDWESLYALLHLKLIDVEFIKNSSINVLKYSATTVSNHFPEEKNEQDEDLKISYRA</sequence>
<reference evidence="11 12" key="1">
    <citation type="submission" date="2014-06" db="EMBL/GenBank/DDBJ databases">
        <authorList>
            <person name="Urmite Genomes Urmite Genomes"/>
        </authorList>
    </citation>
    <scope>NUCLEOTIDE SEQUENCE [LARGE SCALE GENOMIC DNA]</scope>
</reference>